<dbReference type="InterPro" id="IPR011333">
    <property type="entry name" value="SKP1/BTB/POZ_sf"/>
</dbReference>
<organism evidence="5 6">
    <name type="scientific">Apiospora kogelbergensis</name>
    <dbReference type="NCBI Taxonomy" id="1337665"/>
    <lineage>
        <taxon>Eukaryota</taxon>
        <taxon>Fungi</taxon>
        <taxon>Dikarya</taxon>
        <taxon>Ascomycota</taxon>
        <taxon>Pezizomycotina</taxon>
        <taxon>Sordariomycetes</taxon>
        <taxon>Xylariomycetidae</taxon>
        <taxon>Amphisphaeriales</taxon>
        <taxon>Apiosporaceae</taxon>
        <taxon>Apiospora</taxon>
    </lineage>
</organism>
<feature type="compositionally biased region" description="Low complexity" evidence="3">
    <location>
        <begin position="1446"/>
        <end position="1458"/>
    </location>
</feature>
<sequence length="1623" mass="177575">MSHLLWKYYWENDVDRFRRLLAPAGYSQNTYPAKGPGIVGVGSPGASGSSPRPLVKSRKASSQAAGGFSKADLNTRDHAGLTLLLRAASSTSSNAISFVEALLDHPAVDLYAQDLESGWNALHRALYNGNISIARLLLDKERKDLHVAVVGSNPAKIGHLIKTKDNEGNSPFDVYNATIALRSLRMAEERAKADDDSDSEAGSDIDENGLHATKLPGLGEELFTFGSNKNLSLGLGDQDDRQFPERVYLQRPEHLAQYFYDKQLQHQKKQRSLEESFIHDLSEVPALIQSRPLYVQDAVFSKLHSAVLTTDPISNLYVCGVGRGGRLGLGDENTRFHFTPVQGPLLDKQVVSVALGQNHTLAITTGGELWTWGLNTFSQLGYVLPPPLKADEEPMSTSPRQVFGPLKKEVVLGIAASSIHSVAHTGSSLYCWGKNAGQLALMDADSRSLEVQQIPRKVAASLLSTHSSIVMVSAIEKATTCLFEDRTVCVFTNYGYNMIKFPFFDSLTNSTLQRSGTLSLSSRYDPGRKEIRSITSGGETIAALTGSGDLFTMALNQKNDGSSSAISTSTTNPARIKDAVTTPQLIWSSKKDGAASVSVAENGSVLISTQSGAVWRRIKRTKAKDTKAAGVSDGKRKDFKFQRVPFISGVAAVRSSPFGAFAAVRKDCDVTREQVEVDEQNLWDDLAPLCAMRGFKAANGTKRENKDTWKFQDPDVLKGRVDTLGYEVLTSTDLEEDVQSHLRQWRYQNDDIGAVVCTSSCPEIQIPVHTWVLASRSPILRLGLQRVRETGSFEVPDLLTVSIADDNIMVKFAGIDLITLLNFVVYSYVDKVIPAWNFTRQSPPLASRYRQIRNELMKVASKLGMLHLEQSARLQSSPSRTMDDDYCKAIEDPAYFEDGDALLELDGDEIPAHSTLLCQRCPWFQGLFNGRSGGMWLANRREGQAMSDKVPIDLRHFNPESFHYVLQHLYGDVGEELFDGVVAESIDEFSELVVDVMNIANELMIDRLSQICQKVLGRFVTMRNISTLLNLISVCSVTEFKDKGLEYICLQMESMLENHLLDDLDEELLLELDEVVRDNQLARCPFARSGRADLLLHERYPQLASDIDEERQRRVREMAYKAMSRDEEKKIPSSFKARIGSLDDMSGVSLTPEKTRQKSRAPRNEPFSPELRPKNSQADLMFDMDDETSSVSSPLSPCPKPLDASLRRELDQLPSLSESWKGPKGKSRQRLEEAAASPPTPLALRPALSASPGGTNARVSSASAPWAAAPLPTSKLGLQDIMNESKSTQSALSAELAAEKKEAAKLTPQKLSQKERKKFLQHQAEEAAREEAQAAQQRQTPWIRADDNKKKAAASPWKSSPAAPKTSIKDVLSNEAKVSSSSLAVPGAKPLVAAESSGKSTPRRTASPDTRFPGQARSGTATPRGSATNARTSSSNLLQQPAKAGPSQAVSPSPSSVPENKPLVPHSKSYMRKTPKQSESLIGLGLADIIDHERRAQESVKEAMAKRSLQEIQQEQAFQEWWDQESRRTQEEEARRVAREKDRGEKKAGGGGNNRRKGGRGGGKSKETAASATNTAPPKNSSKGNGGAASTPAAVPATAGASGNGQSHFHGRGRGRGQRGGKV</sequence>
<evidence type="ECO:0000256" key="2">
    <source>
        <dbReference type="PROSITE-ProRule" id="PRU00235"/>
    </source>
</evidence>
<feature type="region of interest" description="Disordered" evidence="3">
    <location>
        <begin position="1142"/>
        <end position="1177"/>
    </location>
</feature>
<feature type="compositionally biased region" description="Basic and acidic residues" evidence="3">
    <location>
        <begin position="1524"/>
        <end position="1548"/>
    </location>
</feature>
<evidence type="ECO:0000256" key="1">
    <source>
        <dbReference type="ARBA" id="ARBA00022737"/>
    </source>
</evidence>
<dbReference type="PRINTS" id="PR00633">
    <property type="entry name" value="RCCNDNSATION"/>
</dbReference>
<name>A0AAW0R1G2_9PEZI</name>
<dbReference type="PROSITE" id="PS50012">
    <property type="entry name" value="RCC1_3"/>
    <property type="match status" value="2"/>
</dbReference>
<evidence type="ECO:0000256" key="3">
    <source>
        <dbReference type="SAM" id="MobiDB-lite"/>
    </source>
</evidence>
<feature type="compositionally biased region" description="Acidic residues" evidence="3">
    <location>
        <begin position="195"/>
        <end position="207"/>
    </location>
</feature>
<feature type="compositionally biased region" description="Basic and acidic residues" evidence="3">
    <location>
        <begin position="1323"/>
        <end position="1332"/>
    </location>
</feature>
<comment type="caution">
    <text evidence="5">The sequence shown here is derived from an EMBL/GenBank/DDBJ whole genome shotgun (WGS) entry which is preliminary data.</text>
</comment>
<dbReference type="SMART" id="SM00248">
    <property type="entry name" value="ANK"/>
    <property type="match status" value="2"/>
</dbReference>
<feature type="region of interest" description="Disordered" evidence="3">
    <location>
        <begin position="1303"/>
        <end position="1480"/>
    </location>
</feature>
<dbReference type="Pfam" id="PF12796">
    <property type="entry name" value="Ank_2"/>
    <property type="match status" value="1"/>
</dbReference>
<dbReference type="SUPFAM" id="SSF54695">
    <property type="entry name" value="POZ domain"/>
    <property type="match status" value="1"/>
</dbReference>
<accession>A0AAW0R1G2</accession>
<dbReference type="SUPFAM" id="SSF48403">
    <property type="entry name" value="Ankyrin repeat"/>
    <property type="match status" value="1"/>
</dbReference>
<feature type="compositionally biased region" description="Low complexity" evidence="3">
    <location>
        <begin position="1588"/>
        <end position="1601"/>
    </location>
</feature>
<feature type="region of interest" description="Disordered" evidence="3">
    <location>
        <begin position="42"/>
        <end position="71"/>
    </location>
</feature>
<dbReference type="Gene3D" id="1.25.40.20">
    <property type="entry name" value="Ankyrin repeat-containing domain"/>
    <property type="match status" value="1"/>
</dbReference>
<dbReference type="Pfam" id="PF00651">
    <property type="entry name" value="BTB"/>
    <property type="match status" value="1"/>
</dbReference>
<feature type="domain" description="BTB" evidence="4">
    <location>
        <begin position="899"/>
        <end position="970"/>
    </location>
</feature>
<dbReference type="SUPFAM" id="SSF50985">
    <property type="entry name" value="RCC1/BLIP-II"/>
    <property type="match status" value="1"/>
</dbReference>
<dbReference type="PANTHER" id="PTHR22872:SF2">
    <property type="entry name" value="INHIBITOR OF BRUTON TYROSINE KINASE"/>
    <property type="match status" value="1"/>
</dbReference>
<reference evidence="5 6" key="1">
    <citation type="submission" date="2023-01" db="EMBL/GenBank/DDBJ databases">
        <title>Analysis of 21 Apiospora genomes using comparative genomics revels a genus with tremendous synthesis potential of carbohydrate active enzymes and secondary metabolites.</title>
        <authorList>
            <person name="Sorensen T."/>
        </authorList>
    </citation>
    <scope>NUCLEOTIDE SEQUENCE [LARGE SCALE GENOMIC DNA]</scope>
    <source>
        <strain evidence="5 6">CBS 117206</strain>
    </source>
</reference>
<dbReference type="PROSITE" id="PS50097">
    <property type="entry name" value="BTB"/>
    <property type="match status" value="1"/>
</dbReference>
<dbReference type="PANTHER" id="PTHR22872">
    <property type="entry name" value="BTK-BINDING PROTEIN-RELATED"/>
    <property type="match status" value="1"/>
</dbReference>
<feature type="repeat" description="RCC1" evidence="2">
    <location>
        <begin position="367"/>
        <end position="427"/>
    </location>
</feature>
<protein>
    <submittedName>
        <fullName evidence="5">BTB/POZ domain-containing protein</fullName>
    </submittedName>
</protein>
<feature type="compositionally biased region" description="Polar residues" evidence="3">
    <location>
        <begin position="1397"/>
        <end position="1408"/>
    </location>
</feature>
<proteinExistence type="predicted"/>
<dbReference type="InterPro" id="IPR051625">
    <property type="entry name" value="Signaling_Regulatory_Domain"/>
</dbReference>
<dbReference type="SMART" id="SM00225">
    <property type="entry name" value="BTB"/>
    <property type="match status" value="1"/>
</dbReference>
<keyword evidence="6" id="KW-1185">Reference proteome</keyword>
<evidence type="ECO:0000313" key="5">
    <source>
        <dbReference type="EMBL" id="KAK8121106.1"/>
    </source>
</evidence>
<dbReference type="Gene3D" id="2.130.10.30">
    <property type="entry name" value="Regulator of chromosome condensation 1/beta-lactamase-inhibitor protein II"/>
    <property type="match status" value="1"/>
</dbReference>
<dbReference type="EMBL" id="JAQQWP010000004">
    <property type="protein sequence ID" value="KAK8121106.1"/>
    <property type="molecule type" value="Genomic_DNA"/>
</dbReference>
<dbReference type="Gene3D" id="3.30.710.10">
    <property type="entry name" value="Potassium Channel Kv1.1, Chain A"/>
    <property type="match status" value="1"/>
</dbReference>
<feature type="region of interest" description="Disordered" evidence="3">
    <location>
        <begin position="1213"/>
        <end position="1269"/>
    </location>
</feature>
<dbReference type="InterPro" id="IPR000210">
    <property type="entry name" value="BTB/POZ_dom"/>
</dbReference>
<feature type="compositionally biased region" description="Polar residues" evidence="3">
    <location>
        <begin position="1568"/>
        <end position="1583"/>
    </location>
</feature>
<feature type="region of interest" description="Disordered" evidence="3">
    <location>
        <begin position="190"/>
        <end position="210"/>
    </location>
</feature>
<feature type="repeat" description="RCC1" evidence="2">
    <location>
        <begin position="314"/>
        <end position="366"/>
    </location>
</feature>
<dbReference type="InterPro" id="IPR002110">
    <property type="entry name" value="Ankyrin_rpt"/>
</dbReference>
<dbReference type="InterPro" id="IPR036770">
    <property type="entry name" value="Ankyrin_rpt-contain_sf"/>
</dbReference>
<evidence type="ECO:0000259" key="4">
    <source>
        <dbReference type="PROSITE" id="PS50097"/>
    </source>
</evidence>
<evidence type="ECO:0000313" key="6">
    <source>
        <dbReference type="Proteomes" id="UP001392437"/>
    </source>
</evidence>
<feature type="region of interest" description="Disordered" evidence="3">
    <location>
        <begin position="1521"/>
        <end position="1623"/>
    </location>
</feature>
<dbReference type="Proteomes" id="UP001392437">
    <property type="component" value="Unassembled WGS sequence"/>
</dbReference>
<dbReference type="InterPro" id="IPR000408">
    <property type="entry name" value="Reg_chr_condens"/>
</dbReference>
<gene>
    <name evidence="5" type="ORF">PG999_005226</name>
</gene>
<dbReference type="Pfam" id="PF13540">
    <property type="entry name" value="RCC1_2"/>
    <property type="match status" value="1"/>
</dbReference>
<keyword evidence="1" id="KW-0677">Repeat</keyword>
<feature type="compositionally biased region" description="Low complexity" evidence="3">
    <location>
        <begin position="1353"/>
        <end position="1365"/>
    </location>
</feature>
<feature type="compositionally biased region" description="Basic residues" evidence="3">
    <location>
        <begin position="1609"/>
        <end position="1623"/>
    </location>
</feature>
<feature type="compositionally biased region" description="Polar residues" evidence="3">
    <location>
        <begin position="1417"/>
        <end position="1439"/>
    </location>
</feature>
<feature type="compositionally biased region" description="Low complexity" evidence="3">
    <location>
        <begin position="1260"/>
        <end position="1269"/>
    </location>
</feature>
<dbReference type="InterPro" id="IPR009091">
    <property type="entry name" value="RCC1/BLIP-II"/>
</dbReference>